<evidence type="ECO:0000313" key="1">
    <source>
        <dbReference type="EMBL" id="KAL2518682.1"/>
    </source>
</evidence>
<dbReference type="AlphaFoldDB" id="A0ABD1U106"/>
<keyword evidence="2" id="KW-1185">Reference proteome</keyword>
<organism evidence="1 2">
    <name type="scientific">Abeliophyllum distichum</name>
    <dbReference type="NCBI Taxonomy" id="126358"/>
    <lineage>
        <taxon>Eukaryota</taxon>
        <taxon>Viridiplantae</taxon>
        <taxon>Streptophyta</taxon>
        <taxon>Embryophyta</taxon>
        <taxon>Tracheophyta</taxon>
        <taxon>Spermatophyta</taxon>
        <taxon>Magnoliopsida</taxon>
        <taxon>eudicotyledons</taxon>
        <taxon>Gunneridae</taxon>
        <taxon>Pentapetalae</taxon>
        <taxon>asterids</taxon>
        <taxon>lamiids</taxon>
        <taxon>Lamiales</taxon>
        <taxon>Oleaceae</taxon>
        <taxon>Forsythieae</taxon>
        <taxon>Abeliophyllum</taxon>
    </lineage>
</organism>
<gene>
    <name evidence="1" type="ORF">Adt_14929</name>
</gene>
<sequence length="162" mass="18306">MLPPASANIRGRKAASMRVHIHVENDDDNVTNTRRCDDGTPNECRCKELKISKGGKLDACIAQWLSNISMRNGETELRTLYLKEKLVRIQRISSNQLGNSEATSSDALFNYGVPNILNNMEGVSNEVYMKTIKAFKDLDFRMSFVIMPEIRRGPILELLLFA</sequence>
<dbReference type="Proteomes" id="UP001604336">
    <property type="component" value="Unassembled WGS sequence"/>
</dbReference>
<protein>
    <submittedName>
        <fullName evidence="1">Uncharacterized protein</fullName>
    </submittedName>
</protein>
<evidence type="ECO:0000313" key="2">
    <source>
        <dbReference type="Proteomes" id="UP001604336"/>
    </source>
</evidence>
<dbReference type="EMBL" id="JBFOLK010000004">
    <property type="protein sequence ID" value="KAL2518682.1"/>
    <property type="molecule type" value="Genomic_DNA"/>
</dbReference>
<name>A0ABD1U106_9LAMI</name>
<comment type="caution">
    <text evidence="1">The sequence shown here is derived from an EMBL/GenBank/DDBJ whole genome shotgun (WGS) entry which is preliminary data.</text>
</comment>
<reference evidence="2" key="1">
    <citation type="submission" date="2024-07" db="EMBL/GenBank/DDBJ databases">
        <title>Two chromosome-level genome assemblies of Korean endemic species Abeliophyllum distichum and Forsythia ovata (Oleaceae).</title>
        <authorList>
            <person name="Jang H."/>
        </authorList>
    </citation>
    <scope>NUCLEOTIDE SEQUENCE [LARGE SCALE GENOMIC DNA]</scope>
</reference>
<proteinExistence type="predicted"/>
<accession>A0ABD1U106</accession>